<dbReference type="PANTHER" id="PTHR21060:SF15">
    <property type="entry name" value="ACETATE KINASE-RELATED"/>
    <property type="match status" value="1"/>
</dbReference>
<feature type="binding site" evidence="6">
    <location>
        <position position="388"/>
    </location>
    <ligand>
        <name>Mg(2+)</name>
        <dbReference type="ChEBI" id="CHEBI:18420"/>
    </ligand>
</feature>
<sequence>MKILVINCGSSSLKYQLLDMNTECVLATGVIERIGERMGTVTQISNPQKWPDAKDTEDIPILSHKAAMRIMVKKLTGNEWGVIDSLNEIDALGHRIVQGADEFSQPVLITKDVIKSIRNLVPLAPLHNPAHLTGIETAMELFPDTPAVAVFDTEFHQTMPPKAFMYPLPMELYTSLKIRRYGFHGTSHKYVTKAAADHLDKTVDNTSLITIHLGNGCSMAAVKNGKCVDTTMGLTPLAGLMMGTRCGDIDPAIYAFLAKNRGLGVNEINTMLNTQSGLVGICGQSDMRDIHTARESGNTDAELAFEMFTYRVKKTIGSYLAILGSVDAIVFTAGIGENDAYTRAAVCDGLDHLGISLDNTKNDKRKNGTRKIHAQGSAIDILIVPTNEELEIALATQKTVYSERLHIIKRNRPLQKSTE</sequence>
<accession>A0ABM8AXF3</accession>
<evidence type="ECO:0000313" key="8">
    <source>
        <dbReference type="EMBL" id="BDQ36187.1"/>
    </source>
</evidence>
<keyword evidence="9" id="KW-1185">Reference proteome</keyword>
<dbReference type="EMBL" id="AP026709">
    <property type="protein sequence ID" value="BDQ36187.1"/>
    <property type="molecule type" value="Genomic_DNA"/>
</dbReference>
<evidence type="ECO:0000256" key="6">
    <source>
        <dbReference type="HAMAP-Rule" id="MF_00020"/>
    </source>
</evidence>
<dbReference type="GO" id="GO:0016301">
    <property type="term" value="F:kinase activity"/>
    <property type="evidence" value="ECO:0007669"/>
    <property type="project" value="UniProtKB-KW"/>
</dbReference>
<dbReference type="PIRSF" id="PIRSF000722">
    <property type="entry name" value="Acetate_prop_kin"/>
    <property type="match status" value="1"/>
</dbReference>
<organism evidence="8 9">
    <name type="scientific">Pseudodesulfovibrio nedwellii</name>
    <dbReference type="NCBI Taxonomy" id="2973072"/>
    <lineage>
        <taxon>Bacteria</taxon>
        <taxon>Pseudomonadati</taxon>
        <taxon>Thermodesulfobacteriota</taxon>
        <taxon>Desulfovibrionia</taxon>
        <taxon>Desulfovibrionales</taxon>
        <taxon>Desulfovibrionaceae</taxon>
    </lineage>
</organism>
<gene>
    <name evidence="8" type="primary">ackA_1</name>
    <name evidence="6" type="synonym">ackA</name>
    <name evidence="8" type="ORF">SYK_05470</name>
</gene>
<dbReference type="PRINTS" id="PR00471">
    <property type="entry name" value="ACETATEKNASE"/>
</dbReference>
<keyword evidence="3 6" id="KW-0547">Nucleotide-binding</keyword>
<dbReference type="InterPro" id="IPR000890">
    <property type="entry name" value="Aliphatic_acid_kin_short-chain"/>
</dbReference>
<evidence type="ECO:0000256" key="7">
    <source>
        <dbReference type="RuleBase" id="RU003835"/>
    </source>
</evidence>
<dbReference type="EC" id="2.7.2.1" evidence="6"/>
<feature type="site" description="Transition state stabilizer" evidence="6">
    <location>
        <position position="245"/>
    </location>
</feature>
<feature type="binding site" evidence="6">
    <location>
        <begin position="286"/>
        <end position="288"/>
    </location>
    <ligand>
        <name>ATP</name>
        <dbReference type="ChEBI" id="CHEBI:30616"/>
    </ligand>
</feature>
<comment type="cofactor">
    <cofactor evidence="6">
        <name>Mg(2+)</name>
        <dbReference type="ChEBI" id="CHEBI:18420"/>
    </cofactor>
    <cofactor evidence="6">
        <name>Mn(2+)</name>
        <dbReference type="ChEBI" id="CHEBI:29035"/>
    </cofactor>
    <text evidence="6">Mg(2+). Can also accept Mn(2+).</text>
</comment>
<dbReference type="InterPro" id="IPR004372">
    <property type="entry name" value="Ac/propionate_kinase"/>
</dbReference>
<dbReference type="SUPFAM" id="SSF53067">
    <property type="entry name" value="Actin-like ATPase domain"/>
    <property type="match status" value="2"/>
</dbReference>
<dbReference type="PANTHER" id="PTHR21060">
    <property type="entry name" value="ACETATE KINASE"/>
    <property type="match status" value="1"/>
</dbReference>
<feature type="binding site" evidence="6">
    <location>
        <begin position="212"/>
        <end position="216"/>
    </location>
    <ligand>
        <name>ATP</name>
        <dbReference type="ChEBI" id="CHEBI:30616"/>
    </ligand>
</feature>
<comment type="pathway">
    <text evidence="6">Metabolic intermediate biosynthesis; acetyl-CoA biosynthesis; acetyl-CoA from acetate: step 1/2.</text>
</comment>
<dbReference type="NCBIfam" id="TIGR00016">
    <property type="entry name" value="ackA"/>
    <property type="match status" value="1"/>
</dbReference>
<dbReference type="Gene3D" id="3.30.420.40">
    <property type="match status" value="2"/>
</dbReference>
<dbReference type="Pfam" id="PF00871">
    <property type="entry name" value="Acetate_kinase"/>
    <property type="match status" value="1"/>
</dbReference>
<evidence type="ECO:0000256" key="3">
    <source>
        <dbReference type="ARBA" id="ARBA00022741"/>
    </source>
</evidence>
<protein>
    <recommendedName>
        <fullName evidence="6">Acetate kinase</fullName>
        <ecNumber evidence="6">2.7.2.1</ecNumber>
    </recommendedName>
    <alternativeName>
        <fullName evidence="6">Acetokinase</fullName>
    </alternativeName>
</protein>
<dbReference type="PROSITE" id="PS01076">
    <property type="entry name" value="ACETATE_KINASE_2"/>
    <property type="match status" value="1"/>
</dbReference>
<feature type="binding site" evidence="6">
    <location>
        <position position="7"/>
    </location>
    <ligand>
        <name>Mg(2+)</name>
        <dbReference type="ChEBI" id="CHEBI:18420"/>
    </ligand>
</feature>
<feature type="binding site" evidence="6">
    <location>
        <position position="95"/>
    </location>
    <ligand>
        <name>substrate</name>
    </ligand>
</feature>
<dbReference type="HAMAP" id="MF_00020">
    <property type="entry name" value="Acetate_kinase"/>
    <property type="match status" value="1"/>
</dbReference>
<dbReference type="RefSeq" id="WP_281762109.1">
    <property type="nucleotide sequence ID" value="NZ_AP026709.1"/>
</dbReference>
<keyword evidence="2 6" id="KW-0808">Transferase</keyword>
<evidence type="ECO:0000313" key="9">
    <source>
        <dbReference type="Proteomes" id="UP001317742"/>
    </source>
</evidence>
<proteinExistence type="inferred from homology"/>
<dbReference type="InterPro" id="IPR043129">
    <property type="entry name" value="ATPase_NBD"/>
</dbReference>
<comment type="subunit">
    <text evidence="6">Homodimer.</text>
</comment>
<keyword evidence="6" id="KW-0963">Cytoplasm</keyword>
<comment type="catalytic activity">
    <reaction evidence="6">
        <text>acetate + ATP = acetyl phosphate + ADP</text>
        <dbReference type="Rhea" id="RHEA:11352"/>
        <dbReference type="ChEBI" id="CHEBI:22191"/>
        <dbReference type="ChEBI" id="CHEBI:30089"/>
        <dbReference type="ChEBI" id="CHEBI:30616"/>
        <dbReference type="ChEBI" id="CHEBI:456216"/>
        <dbReference type="EC" id="2.7.2.1"/>
    </reaction>
</comment>
<evidence type="ECO:0000256" key="1">
    <source>
        <dbReference type="ARBA" id="ARBA00008748"/>
    </source>
</evidence>
<reference evidence="8 9" key="1">
    <citation type="submission" date="2022-08" db="EMBL/GenBank/DDBJ databases">
        <title>Genome Sequence of the sulphate-reducing bacterium, Pseudodesulfovibrio sp. SYK.</title>
        <authorList>
            <person name="Kondo R."/>
            <person name="Kataoka T."/>
        </authorList>
    </citation>
    <scope>NUCLEOTIDE SEQUENCE [LARGE SCALE GENOMIC DNA]</scope>
    <source>
        <strain evidence="8 9">SYK</strain>
    </source>
</reference>
<feature type="active site" description="Proton donor/acceptor" evidence="6">
    <location>
        <position position="152"/>
    </location>
</feature>
<dbReference type="Proteomes" id="UP001317742">
    <property type="component" value="Chromosome"/>
</dbReference>
<feature type="binding site" evidence="6">
    <location>
        <begin position="334"/>
        <end position="338"/>
    </location>
    <ligand>
        <name>ATP</name>
        <dbReference type="ChEBI" id="CHEBI:30616"/>
    </ligand>
</feature>
<dbReference type="CDD" id="cd24010">
    <property type="entry name" value="ASKHA_NBD_AcK_PK"/>
    <property type="match status" value="1"/>
</dbReference>
<evidence type="ECO:0000256" key="4">
    <source>
        <dbReference type="ARBA" id="ARBA00022777"/>
    </source>
</evidence>
<keyword evidence="6" id="KW-0460">Magnesium</keyword>
<comment type="similarity">
    <text evidence="1 6 7">Belongs to the acetokinase family.</text>
</comment>
<keyword evidence="6" id="KW-0479">Metal-binding</keyword>
<comment type="subcellular location">
    <subcellularLocation>
        <location evidence="6">Cytoplasm</location>
    </subcellularLocation>
</comment>
<dbReference type="PROSITE" id="PS01075">
    <property type="entry name" value="ACETATE_KINASE_1"/>
    <property type="match status" value="1"/>
</dbReference>
<keyword evidence="4 6" id="KW-0418">Kinase</keyword>
<name>A0ABM8AXF3_9BACT</name>
<evidence type="ECO:0000256" key="2">
    <source>
        <dbReference type="ARBA" id="ARBA00022679"/>
    </source>
</evidence>
<feature type="binding site" evidence="6">
    <location>
        <position position="14"/>
    </location>
    <ligand>
        <name>ATP</name>
        <dbReference type="ChEBI" id="CHEBI:30616"/>
    </ligand>
</feature>
<feature type="site" description="Transition state stabilizer" evidence="6">
    <location>
        <position position="184"/>
    </location>
</feature>
<dbReference type="InterPro" id="IPR023865">
    <property type="entry name" value="Aliphatic_acid_kinase_CS"/>
</dbReference>
<evidence type="ECO:0000256" key="5">
    <source>
        <dbReference type="ARBA" id="ARBA00022840"/>
    </source>
</evidence>
<comment type="function">
    <text evidence="6">Catalyzes the formation of acetyl phosphate from acetate and ATP. Can also catalyze the reverse reaction.</text>
</comment>
<keyword evidence="5 6" id="KW-0067">ATP-binding</keyword>